<proteinExistence type="predicted"/>
<keyword evidence="2" id="KW-1003">Cell membrane</keyword>
<feature type="transmembrane region" description="Helical" evidence="9">
    <location>
        <begin position="152"/>
        <end position="174"/>
    </location>
</feature>
<keyword evidence="3 9" id="KW-0812">Transmembrane</keyword>
<sequence>MAEHPPPVDDEATVFLPSGLRGPHWPTRDPDVSRRAYDEFAGQIVARPPASPVSAGRGAGAGSSLARSSGRMAVASAVSRVTGFVAKLLLAAVVGAGVVNDSFTVANTLPNIVFELLFGGVLASVVVPLLVRSHDDPDGGRAYTQRLITMALVLLAVGTAVAVAIAPLFTALYVDKSSATANPGLTTALAYLLLPQILFYGLFALLSAILNAQNVFGPPAWAPVLNNVVVTGTLVVFAVVPGELTLDPVHMSDPKLLVLGLGTTLGIVAQAVVLIPALLRTGFRFRWRWGFDPRIKEFGGLAAWILGYVVVSHVGFVITTRVLTGGNSGGVTAYSYASLLFQLPYGILGVSLLTALMPRMSRAAADGDTVSLVGDLSLASRMSTVLFVPISAVLAVVGTPIGIAIFTWGRGSLDDAERLGQTLAVSAVGLLPFALVMLQLRVFYAMKDARTPTLIMLVMTAVKIPLLLLCRGLLDGEHVVYGVMLVNGAGFVVGAVLGQVWLWVRLGHLRSKRSLRVGLITLSVSGLGVVAAVLAGRAVPASLGVIPGAWVKLPVQGLLGMAVPFGLLALLKLPEFTPVTRRVAGLRRRFAAR</sequence>
<organism evidence="10 11">
    <name type="scientific">Amycolatopsis bullii</name>
    <dbReference type="NCBI Taxonomy" id="941987"/>
    <lineage>
        <taxon>Bacteria</taxon>
        <taxon>Bacillati</taxon>
        <taxon>Actinomycetota</taxon>
        <taxon>Actinomycetes</taxon>
        <taxon>Pseudonocardiales</taxon>
        <taxon>Pseudonocardiaceae</taxon>
        <taxon>Amycolatopsis</taxon>
    </lineage>
</organism>
<dbReference type="NCBIfam" id="TIGR01695">
    <property type="entry name" value="murJ_mviN"/>
    <property type="match status" value="1"/>
</dbReference>
<evidence type="ECO:0000313" key="10">
    <source>
        <dbReference type="EMBL" id="GHG45397.1"/>
    </source>
</evidence>
<feature type="transmembrane region" description="Helical" evidence="9">
    <location>
        <begin position="385"/>
        <end position="409"/>
    </location>
</feature>
<feature type="transmembrane region" description="Helical" evidence="9">
    <location>
        <begin position="77"/>
        <end position="100"/>
    </location>
</feature>
<feature type="transmembrane region" description="Helical" evidence="9">
    <location>
        <begin position="189"/>
        <end position="212"/>
    </location>
</feature>
<feature type="transmembrane region" description="Helical" evidence="9">
    <location>
        <begin position="454"/>
        <end position="474"/>
    </location>
</feature>
<evidence type="ECO:0000256" key="2">
    <source>
        <dbReference type="ARBA" id="ARBA00022475"/>
    </source>
</evidence>
<keyword evidence="5" id="KW-0573">Peptidoglycan synthesis</keyword>
<feature type="transmembrane region" description="Helical" evidence="9">
    <location>
        <begin position="480"/>
        <end position="503"/>
    </location>
</feature>
<reference evidence="11" key="1">
    <citation type="journal article" date="2019" name="Int. J. Syst. Evol. Microbiol.">
        <title>The Global Catalogue of Microorganisms (GCM) 10K type strain sequencing project: providing services to taxonomists for standard genome sequencing and annotation.</title>
        <authorList>
            <consortium name="The Broad Institute Genomics Platform"/>
            <consortium name="The Broad Institute Genome Sequencing Center for Infectious Disease"/>
            <person name="Wu L."/>
            <person name="Ma J."/>
        </authorList>
    </citation>
    <scope>NUCLEOTIDE SEQUENCE [LARGE SCALE GENOMIC DNA]</scope>
    <source>
        <strain evidence="11">CGMCC 4.7680</strain>
    </source>
</reference>
<feature type="transmembrane region" description="Helical" evidence="9">
    <location>
        <begin position="421"/>
        <end position="442"/>
    </location>
</feature>
<dbReference type="EMBL" id="BNAW01000063">
    <property type="protein sequence ID" value="GHG45397.1"/>
    <property type="molecule type" value="Genomic_DNA"/>
</dbReference>
<name>A0ABQ3KR02_9PSEU</name>
<evidence type="ECO:0000256" key="1">
    <source>
        <dbReference type="ARBA" id="ARBA00004651"/>
    </source>
</evidence>
<feature type="transmembrane region" description="Helical" evidence="9">
    <location>
        <begin position="555"/>
        <end position="573"/>
    </location>
</feature>
<dbReference type="PANTHER" id="PTHR47019:SF1">
    <property type="entry name" value="LIPID II FLIPPASE MURJ"/>
    <property type="match status" value="1"/>
</dbReference>
<evidence type="ECO:0000256" key="9">
    <source>
        <dbReference type="SAM" id="Phobius"/>
    </source>
</evidence>
<evidence type="ECO:0000256" key="5">
    <source>
        <dbReference type="ARBA" id="ARBA00022984"/>
    </source>
</evidence>
<evidence type="ECO:0000313" key="11">
    <source>
        <dbReference type="Proteomes" id="UP000649955"/>
    </source>
</evidence>
<dbReference type="InterPro" id="IPR004268">
    <property type="entry name" value="MurJ"/>
</dbReference>
<feature type="transmembrane region" description="Helical" evidence="9">
    <location>
        <begin position="224"/>
        <end position="244"/>
    </location>
</feature>
<dbReference type="PRINTS" id="PR01806">
    <property type="entry name" value="VIRFACTRMVIN"/>
</dbReference>
<feature type="transmembrane region" description="Helical" evidence="9">
    <location>
        <begin position="256"/>
        <end position="279"/>
    </location>
</feature>
<comment type="subcellular location">
    <subcellularLocation>
        <location evidence="1">Cell membrane</location>
        <topology evidence="1">Multi-pass membrane protein</topology>
    </subcellularLocation>
</comment>
<feature type="transmembrane region" description="Helical" evidence="9">
    <location>
        <begin position="112"/>
        <end position="131"/>
    </location>
</feature>
<protein>
    <submittedName>
        <fullName evidence="10">Lipid II flippase MurJ</fullName>
    </submittedName>
</protein>
<evidence type="ECO:0000256" key="7">
    <source>
        <dbReference type="ARBA" id="ARBA00023136"/>
    </source>
</evidence>
<keyword evidence="6 9" id="KW-1133">Transmembrane helix</keyword>
<evidence type="ECO:0000256" key="4">
    <source>
        <dbReference type="ARBA" id="ARBA00022960"/>
    </source>
</evidence>
<feature type="transmembrane region" description="Helical" evidence="9">
    <location>
        <begin position="300"/>
        <end position="322"/>
    </location>
</feature>
<dbReference type="InterPro" id="IPR051050">
    <property type="entry name" value="Lipid_II_flippase_MurJ/MviN"/>
</dbReference>
<feature type="transmembrane region" description="Helical" evidence="9">
    <location>
        <begin position="515"/>
        <end position="535"/>
    </location>
</feature>
<keyword evidence="4" id="KW-0133">Cell shape</keyword>
<dbReference type="PANTHER" id="PTHR47019">
    <property type="entry name" value="LIPID II FLIPPASE MURJ"/>
    <property type="match status" value="1"/>
</dbReference>
<accession>A0ABQ3KR02</accession>
<dbReference type="Proteomes" id="UP000649955">
    <property type="component" value="Unassembled WGS sequence"/>
</dbReference>
<evidence type="ECO:0000256" key="3">
    <source>
        <dbReference type="ARBA" id="ARBA00022692"/>
    </source>
</evidence>
<dbReference type="Pfam" id="PF03023">
    <property type="entry name" value="MurJ"/>
    <property type="match status" value="1"/>
</dbReference>
<gene>
    <name evidence="10" type="primary">mviN</name>
    <name evidence="10" type="ORF">GCM10017567_79860</name>
</gene>
<evidence type="ECO:0000256" key="8">
    <source>
        <dbReference type="SAM" id="MobiDB-lite"/>
    </source>
</evidence>
<dbReference type="CDD" id="cd13123">
    <property type="entry name" value="MATE_MurJ_like"/>
    <property type="match status" value="1"/>
</dbReference>
<comment type="caution">
    <text evidence="10">The sequence shown here is derived from an EMBL/GenBank/DDBJ whole genome shotgun (WGS) entry which is preliminary data.</text>
</comment>
<keyword evidence="7 9" id="KW-0472">Membrane</keyword>
<keyword evidence="11" id="KW-1185">Reference proteome</keyword>
<evidence type="ECO:0000256" key="6">
    <source>
        <dbReference type="ARBA" id="ARBA00022989"/>
    </source>
</evidence>
<feature type="region of interest" description="Disordered" evidence="8">
    <location>
        <begin position="1"/>
        <end position="29"/>
    </location>
</feature>
<feature type="transmembrane region" description="Helical" evidence="9">
    <location>
        <begin position="334"/>
        <end position="356"/>
    </location>
</feature>